<evidence type="ECO:0000256" key="2">
    <source>
        <dbReference type="HAMAP-Rule" id="MF_01384"/>
    </source>
</evidence>
<protein>
    <recommendedName>
        <fullName evidence="2">Urease accessory protein UreD</fullName>
    </recommendedName>
</protein>
<evidence type="ECO:0000313" key="4">
    <source>
        <dbReference type="Proteomes" id="UP000642014"/>
    </source>
</evidence>
<dbReference type="AlphaFoldDB" id="A0AAV4KFV6"/>
<comment type="function">
    <text evidence="2">Required for maturation of urease via the functional incorporation of the urease nickel metallocenter.</text>
</comment>
<dbReference type="Proteomes" id="UP000642014">
    <property type="component" value="Unassembled WGS sequence"/>
</dbReference>
<keyword evidence="2" id="KW-0996">Nickel insertion</keyword>
<dbReference type="HAMAP" id="MF_01384">
    <property type="entry name" value="UreD"/>
    <property type="match status" value="1"/>
</dbReference>
<dbReference type="GO" id="GO:0016151">
    <property type="term" value="F:nickel cation binding"/>
    <property type="evidence" value="ECO:0007669"/>
    <property type="project" value="UniProtKB-UniRule"/>
</dbReference>
<keyword evidence="2" id="KW-0963">Cytoplasm</keyword>
<comment type="caution">
    <text evidence="3">The sequence shown here is derived from an EMBL/GenBank/DDBJ whole genome shotgun (WGS) entry which is preliminary data.</text>
</comment>
<dbReference type="GO" id="GO:0005737">
    <property type="term" value="C:cytoplasm"/>
    <property type="evidence" value="ECO:0007669"/>
    <property type="project" value="UniProtKB-SubCell"/>
</dbReference>
<dbReference type="Pfam" id="PF01774">
    <property type="entry name" value="UreD"/>
    <property type="match status" value="1"/>
</dbReference>
<evidence type="ECO:0000313" key="3">
    <source>
        <dbReference type="EMBL" id="GGR22188.1"/>
    </source>
</evidence>
<comment type="subunit">
    <text evidence="2">UreD, UreF and UreG form a complex that acts as a GTP-hydrolysis-dependent molecular chaperone, activating the urease apoprotein by helping to assemble the nickel containing metallocenter of UreC. The UreE protein probably delivers the nickel.</text>
</comment>
<sequence>MDRVSLRATARIAADAGGGLPLLVSDGPLALRRTRAPEPYTRVTVVGAMSAPLGGDRLAIETAVRPGARLLVDAAAATLALPGRSAEPAAYDVRIDVADDGVLRWLPEQVVSVEGSHLRMRTTVELAPTARLVLREEQVLGRHGEPPGTLATRLTVRRAGRPLLDQELSFGPGAPGGWDGGAVLGGHRATGQLLVVDPAFADKPVETRLLGEHAVIAPLAGPAALVTAVAPDALVLRRLLDTALAALAPF</sequence>
<reference evidence="3 4" key="1">
    <citation type="journal article" date="2014" name="Int. J. Syst. Evol. Microbiol.">
        <title>Complete genome sequence of Corynebacterium casei LMG S-19264T (=DSM 44701T), isolated from a smear-ripened cheese.</title>
        <authorList>
            <consortium name="US DOE Joint Genome Institute (JGI-PGF)"/>
            <person name="Walter F."/>
            <person name="Albersmeier A."/>
            <person name="Kalinowski J."/>
            <person name="Ruckert C."/>
        </authorList>
    </citation>
    <scope>NUCLEOTIDE SEQUENCE [LARGE SCALE GENOMIC DNA]</scope>
    <source>
        <strain evidence="3 4">JCM 4205</strain>
    </source>
</reference>
<proteinExistence type="inferred from homology"/>
<dbReference type="InterPro" id="IPR002669">
    <property type="entry name" value="UreD"/>
</dbReference>
<dbReference type="EMBL" id="BMSJ01000004">
    <property type="protein sequence ID" value="GGR22188.1"/>
    <property type="molecule type" value="Genomic_DNA"/>
</dbReference>
<evidence type="ECO:0000256" key="1">
    <source>
        <dbReference type="ARBA" id="ARBA00023186"/>
    </source>
</evidence>
<accession>A0AAV4KFV6</accession>
<comment type="subcellular location">
    <subcellularLocation>
        <location evidence="2">Cytoplasm</location>
    </subcellularLocation>
</comment>
<name>A0AAV4KFV6_9ACTN</name>
<comment type="similarity">
    <text evidence="2">Belongs to the UreD family.</text>
</comment>
<keyword evidence="1 2" id="KW-0143">Chaperone</keyword>
<gene>
    <name evidence="2 3" type="primary">ureD</name>
    <name evidence="3" type="ORF">GCM10010497_25290</name>
</gene>
<organism evidence="3 4">
    <name type="scientific">Streptomyces cinereoruber</name>
    <dbReference type="NCBI Taxonomy" id="67260"/>
    <lineage>
        <taxon>Bacteria</taxon>
        <taxon>Bacillati</taxon>
        <taxon>Actinomycetota</taxon>
        <taxon>Actinomycetes</taxon>
        <taxon>Kitasatosporales</taxon>
        <taxon>Streptomycetaceae</taxon>
        <taxon>Streptomyces</taxon>
    </lineage>
</organism>